<dbReference type="Gene3D" id="3.30.450.20">
    <property type="entry name" value="PAS domain"/>
    <property type="match status" value="1"/>
</dbReference>
<dbReference type="FunFam" id="3.30.565.10:FF:000010">
    <property type="entry name" value="Sensor histidine kinase RcsC"/>
    <property type="match status" value="1"/>
</dbReference>
<keyword evidence="12" id="KW-0902">Two-component regulatory system</keyword>
<evidence type="ECO:0000256" key="7">
    <source>
        <dbReference type="ARBA" id="ARBA00022692"/>
    </source>
</evidence>
<dbReference type="CDD" id="cd16922">
    <property type="entry name" value="HATPase_EvgS-ArcB-TorS-like"/>
    <property type="match status" value="1"/>
</dbReference>
<dbReference type="InterPro" id="IPR000014">
    <property type="entry name" value="PAS"/>
</dbReference>
<dbReference type="InterPro" id="IPR000700">
    <property type="entry name" value="PAS-assoc_C"/>
</dbReference>
<feature type="modified residue" description="Phosphohistidine" evidence="16">
    <location>
        <position position="986"/>
    </location>
</feature>
<evidence type="ECO:0000256" key="17">
    <source>
        <dbReference type="PROSITE-ProRule" id="PRU00169"/>
    </source>
</evidence>
<evidence type="ECO:0000256" key="15">
    <source>
        <dbReference type="ARBA" id="ARBA00068150"/>
    </source>
</evidence>
<dbReference type="SMART" id="SM00086">
    <property type="entry name" value="PAC"/>
    <property type="match status" value="1"/>
</dbReference>
<evidence type="ECO:0000313" key="26">
    <source>
        <dbReference type="Proteomes" id="UP000779809"/>
    </source>
</evidence>
<dbReference type="InterPro" id="IPR003594">
    <property type="entry name" value="HATPase_dom"/>
</dbReference>
<dbReference type="CDD" id="cd17546">
    <property type="entry name" value="REC_hyHK_CKI1_RcsC-like"/>
    <property type="match status" value="1"/>
</dbReference>
<evidence type="ECO:0000256" key="9">
    <source>
        <dbReference type="ARBA" id="ARBA00022777"/>
    </source>
</evidence>
<dbReference type="Pfam" id="PF08447">
    <property type="entry name" value="PAS_3"/>
    <property type="match status" value="1"/>
</dbReference>
<dbReference type="SUPFAM" id="SSF55785">
    <property type="entry name" value="PYP-like sensor domain (PAS domain)"/>
    <property type="match status" value="1"/>
</dbReference>
<dbReference type="PROSITE" id="PS50113">
    <property type="entry name" value="PAC"/>
    <property type="match status" value="1"/>
</dbReference>
<dbReference type="SUPFAM" id="SSF55874">
    <property type="entry name" value="ATPase domain of HSP90 chaperone/DNA topoisomerase II/histidine kinase"/>
    <property type="match status" value="1"/>
</dbReference>
<feature type="transmembrane region" description="Helical" evidence="19">
    <location>
        <begin position="28"/>
        <end position="50"/>
    </location>
</feature>
<dbReference type="InterPro" id="IPR011006">
    <property type="entry name" value="CheY-like_superfamily"/>
</dbReference>
<keyword evidence="13 19" id="KW-0472">Membrane</keyword>
<dbReference type="EC" id="2.7.13.3" evidence="3"/>
<evidence type="ECO:0000256" key="11">
    <source>
        <dbReference type="ARBA" id="ARBA00022989"/>
    </source>
</evidence>
<dbReference type="SMART" id="SM00388">
    <property type="entry name" value="HisKA"/>
    <property type="match status" value="1"/>
</dbReference>
<feature type="domain" description="PAS" evidence="22">
    <location>
        <begin position="245"/>
        <end position="317"/>
    </location>
</feature>
<dbReference type="Gene3D" id="2.10.70.100">
    <property type="match status" value="1"/>
</dbReference>
<dbReference type="Gene3D" id="1.20.120.160">
    <property type="entry name" value="HPT domain"/>
    <property type="match status" value="1"/>
</dbReference>
<dbReference type="Gene3D" id="3.40.50.2300">
    <property type="match status" value="2"/>
</dbReference>
<dbReference type="EMBL" id="JACPNR010000004">
    <property type="protein sequence ID" value="MBI2677633.1"/>
    <property type="molecule type" value="Genomic_DNA"/>
</dbReference>
<keyword evidence="5 17" id="KW-0597">Phosphoprotein</keyword>
<evidence type="ECO:0000259" key="24">
    <source>
        <dbReference type="PROSITE" id="PS50894"/>
    </source>
</evidence>
<proteinExistence type="predicted"/>
<dbReference type="InterPro" id="IPR004358">
    <property type="entry name" value="Sig_transdc_His_kin-like_C"/>
</dbReference>
<dbReference type="InterPro" id="IPR035965">
    <property type="entry name" value="PAS-like_dom_sf"/>
</dbReference>
<feature type="domain" description="Response regulatory" evidence="21">
    <location>
        <begin position="635"/>
        <end position="755"/>
    </location>
</feature>
<evidence type="ECO:0000256" key="13">
    <source>
        <dbReference type="ARBA" id="ARBA00023136"/>
    </source>
</evidence>
<feature type="domain" description="HPt" evidence="24">
    <location>
        <begin position="947"/>
        <end position="1050"/>
    </location>
</feature>
<dbReference type="PANTHER" id="PTHR45339:SF1">
    <property type="entry name" value="HYBRID SIGNAL TRANSDUCTION HISTIDINE KINASE J"/>
    <property type="match status" value="1"/>
</dbReference>
<evidence type="ECO:0000256" key="14">
    <source>
        <dbReference type="ARBA" id="ARBA00064003"/>
    </source>
</evidence>
<evidence type="ECO:0000256" key="3">
    <source>
        <dbReference type="ARBA" id="ARBA00012438"/>
    </source>
</evidence>
<evidence type="ECO:0000256" key="1">
    <source>
        <dbReference type="ARBA" id="ARBA00000085"/>
    </source>
</evidence>
<evidence type="ECO:0000256" key="4">
    <source>
        <dbReference type="ARBA" id="ARBA00022475"/>
    </source>
</evidence>
<evidence type="ECO:0000256" key="16">
    <source>
        <dbReference type="PROSITE-ProRule" id="PRU00110"/>
    </source>
</evidence>
<dbReference type="PROSITE" id="PS50894">
    <property type="entry name" value="HPT"/>
    <property type="match status" value="1"/>
</dbReference>
<comment type="catalytic activity">
    <reaction evidence="1">
        <text>ATP + protein L-histidine = ADP + protein N-phospho-L-histidine.</text>
        <dbReference type="EC" id="2.7.13.3"/>
    </reaction>
</comment>
<dbReference type="PROSITE" id="PS50110">
    <property type="entry name" value="RESPONSE_REGULATORY"/>
    <property type="match status" value="2"/>
</dbReference>
<evidence type="ECO:0000259" key="21">
    <source>
        <dbReference type="PROSITE" id="PS50110"/>
    </source>
</evidence>
<feature type="modified residue" description="4-aspartylphosphate" evidence="17">
    <location>
        <position position="688"/>
    </location>
</feature>
<evidence type="ECO:0000256" key="8">
    <source>
        <dbReference type="ARBA" id="ARBA00022741"/>
    </source>
</evidence>
<dbReference type="InterPro" id="IPR013655">
    <property type="entry name" value="PAS_fold_3"/>
</dbReference>
<dbReference type="GO" id="GO:0005524">
    <property type="term" value="F:ATP binding"/>
    <property type="evidence" value="ECO:0007669"/>
    <property type="project" value="UniProtKB-KW"/>
</dbReference>
<dbReference type="GO" id="GO:0000155">
    <property type="term" value="F:phosphorelay sensor kinase activity"/>
    <property type="evidence" value="ECO:0007669"/>
    <property type="project" value="InterPro"/>
</dbReference>
<dbReference type="SMART" id="SM00387">
    <property type="entry name" value="HATPase_c"/>
    <property type="match status" value="1"/>
</dbReference>
<feature type="domain" description="Response regulatory" evidence="21">
    <location>
        <begin position="778"/>
        <end position="896"/>
    </location>
</feature>
<reference evidence="25" key="1">
    <citation type="submission" date="2020-07" db="EMBL/GenBank/DDBJ databases">
        <title>Huge and variable diversity of episymbiotic CPR bacteria and DPANN archaea in groundwater ecosystems.</title>
        <authorList>
            <person name="He C.Y."/>
            <person name="Keren R."/>
            <person name="Whittaker M."/>
            <person name="Farag I.F."/>
            <person name="Doudna J."/>
            <person name="Cate J.H.D."/>
            <person name="Banfield J.F."/>
        </authorList>
    </citation>
    <scope>NUCLEOTIDE SEQUENCE</scope>
    <source>
        <strain evidence="25">NC_groundwater_580_Pr5_B-0.1um_64_19</strain>
    </source>
</reference>
<protein>
    <recommendedName>
        <fullName evidence="15">Sensory/regulatory protein RpfC</fullName>
        <ecNumber evidence="3">2.7.13.3</ecNumber>
    </recommendedName>
</protein>
<dbReference type="InterPro" id="IPR036890">
    <property type="entry name" value="HATPase_C_sf"/>
</dbReference>
<keyword evidence="11 19" id="KW-1133">Transmembrane helix</keyword>
<dbReference type="PANTHER" id="PTHR45339">
    <property type="entry name" value="HYBRID SIGNAL TRANSDUCTION HISTIDINE KINASE J"/>
    <property type="match status" value="1"/>
</dbReference>
<dbReference type="NCBIfam" id="TIGR00229">
    <property type="entry name" value="sensory_box"/>
    <property type="match status" value="1"/>
</dbReference>
<evidence type="ECO:0000256" key="19">
    <source>
        <dbReference type="SAM" id="Phobius"/>
    </source>
</evidence>
<dbReference type="InterPro" id="IPR003661">
    <property type="entry name" value="HisK_dim/P_dom"/>
</dbReference>
<dbReference type="SMART" id="SM00448">
    <property type="entry name" value="REC"/>
    <property type="match status" value="2"/>
</dbReference>
<evidence type="ECO:0000256" key="12">
    <source>
        <dbReference type="ARBA" id="ARBA00023012"/>
    </source>
</evidence>
<evidence type="ECO:0000256" key="5">
    <source>
        <dbReference type="ARBA" id="ARBA00022553"/>
    </source>
</evidence>
<dbReference type="Pfam" id="PF00512">
    <property type="entry name" value="HisKA"/>
    <property type="match status" value="1"/>
</dbReference>
<dbReference type="FunFam" id="1.10.287.130:FF:000002">
    <property type="entry name" value="Two-component osmosensing histidine kinase"/>
    <property type="match status" value="1"/>
</dbReference>
<feature type="domain" description="PAC" evidence="23">
    <location>
        <begin position="321"/>
        <end position="373"/>
    </location>
</feature>
<dbReference type="PROSITE" id="PS50109">
    <property type="entry name" value="HIS_KIN"/>
    <property type="match status" value="1"/>
</dbReference>
<dbReference type="InterPro" id="IPR008207">
    <property type="entry name" value="Sig_transdc_His_kin_Hpt_dom"/>
</dbReference>
<evidence type="ECO:0000256" key="2">
    <source>
        <dbReference type="ARBA" id="ARBA00004651"/>
    </source>
</evidence>
<comment type="caution">
    <text evidence="25">The sequence shown here is derived from an EMBL/GenBank/DDBJ whole genome shotgun (WGS) entry which is preliminary data.</text>
</comment>
<dbReference type="PROSITE" id="PS50112">
    <property type="entry name" value="PAS"/>
    <property type="match status" value="1"/>
</dbReference>
<dbReference type="PRINTS" id="PR00344">
    <property type="entry name" value="BCTRLSENSOR"/>
</dbReference>
<dbReference type="Gene3D" id="1.10.287.130">
    <property type="match status" value="1"/>
</dbReference>
<keyword evidence="6" id="KW-0808">Transferase</keyword>
<dbReference type="AlphaFoldDB" id="A0A932A6J1"/>
<dbReference type="SMART" id="SM00073">
    <property type="entry name" value="HPT"/>
    <property type="match status" value="1"/>
</dbReference>
<dbReference type="InterPro" id="IPR036641">
    <property type="entry name" value="HPT_dom_sf"/>
</dbReference>
<evidence type="ECO:0000259" key="20">
    <source>
        <dbReference type="PROSITE" id="PS50109"/>
    </source>
</evidence>
<feature type="domain" description="Histidine kinase" evidence="20">
    <location>
        <begin position="391"/>
        <end position="617"/>
    </location>
</feature>
<dbReference type="InterPro" id="IPR001789">
    <property type="entry name" value="Sig_transdc_resp-reg_receiver"/>
</dbReference>
<dbReference type="CDD" id="cd00082">
    <property type="entry name" value="HisKA"/>
    <property type="match status" value="1"/>
</dbReference>
<accession>A0A932A6J1</accession>
<evidence type="ECO:0000259" key="23">
    <source>
        <dbReference type="PROSITE" id="PS50113"/>
    </source>
</evidence>
<dbReference type="SUPFAM" id="SSF52172">
    <property type="entry name" value="CheY-like"/>
    <property type="match status" value="2"/>
</dbReference>
<sequence>MPALLRGPSTAAPKRGAQRAERRAVRGILAGTFAVVALLVAIGWMSLSNLRSMDLAQRRLVEQGSAQLIEISQIATSFQRLRVASRDLLAENSEAETSLFVGEIAALSADVRATTAAFGARADLAPEVRAAHQRVAAVLHTYFLQLDKIESLGRTGHEREAGKFLHSAEYNAVIQEVITAIDDLKVRQVRWILQTEEQNRALAEASLLRVATAASLAVLGTLLGGFRFLRVTRQTERARYLLQESEKRFRLISTATSDVLWDWDLLTDNVWWNENFQRLFGYSAGEVRHDIQAWSARIHPDDAHRVEHDIAHVIATVSSSWAAEYRFRRHDGTYASIFDRGEVLRDDSGSAIRMVGVMMDITERKQAETELLAAKTTAEAANRAKSEFLANMSHEIRTPMNGIIGMTELLLDMDMTSDQVECLAMVKSSADSLLTVINDILDFSKIEAGKLEFEAIEFDLRDALDDAMRTMGWRADQKGIELACFVPPEVPQSLIGDPSRLRQVVLNLVGNAIKFTEQGEIVVRCEIENDAEGHSQPQDITLHFQVTDSGIGIAREQQELVFSAFTQADNSMTRKYGGTGLGLTISARLVEMMGGRIWVESEPGKGSTFHFTARAGIASARPRASACPVNLVDLPVLVVDDNATNRRILHDTLSQWHMRPTEVASGLGALALLAGSSAAQGFPLILVDAQMPEMDGFTLIQRIKQMRELDHSTIMMLSSAGMRGDAARCRELGVSAYLTKPIKQKELLSAILTVLGKREGRQSLTTRHSLRERSRPLRILLAEDNVVNQKVATRLLARQGHAVIVALNGEEAVALAAREPFDLVLMDIQMPVMDGFEATKAIRRAEKATGKHVPIVALTAHAMKGDEERCLAAGMDRYLSKPVQAKELHAAIAALTTPAKMPFAAKPETPVKPQAKQKRSSPKPAQPASRAEPVLDHAALDRSLDGDAELLKELVAIFQADSPQHLARISAAIVAADATALRDSAHALKGAVSNFYCGAAAEAALRLERMGRDGAFTASEAQAAFSALRGELARLLAELESTVQQPTNGRGDLFAADERGPR</sequence>
<evidence type="ECO:0000313" key="25">
    <source>
        <dbReference type="EMBL" id="MBI2677633.1"/>
    </source>
</evidence>
<name>A0A932A6J1_9BACT</name>
<organism evidence="25 26">
    <name type="scientific">Candidatus Korobacter versatilis</name>
    <dbReference type="NCBI Taxonomy" id="658062"/>
    <lineage>
        <taxon>Bacteria</taxon>
        <taxon>Pseudomonadati</taxon>
        <taxon>Acidobacteriota</taxon>
        <taxon>Terriglobia</taxon>
        <taxon>Terriglobales</taxon>
        <taxon>Candidatus Korobacteraceae</taxon>
        <taxon>Candidatus Korobacter</taxon>
    </lineage>
</organism>
<dbReference type="Pfam" id="PF01627">
    <property type="entry name" value="Hpt"/>
    <property type="match status" value="1"/>
</dbReference>
<comment type="subunit">
    <text evidence="14">At low DSF concentrations, interacts with RpfF.</text>
</comment>
<dbReference type="GO" id="GO:0005886">
    <property type="term" value="C:plasma membrane"/>
    <property type="evidence" value="ECO:0007669"/>
    <property type="project" value="UniProtKB-SubCell"/>
</dbReference>
<dbReference type="SMART" id="SM00091">
    <property type="entry name" value="PAS"/>
    <property type="match status" value="1"/>
</dbReference>
<keyword evidence="9" id="KW-0418">Kinase</keyword>
<keyword evidence="8" id="KW-0547">Nucleotide-binding</keyword>
<dbReference type="CDD" id="cd00130">
    <property type="entry name" value="PAS"/>
    <property type="match status" value="1"/>
</dbReference>
<dbReference type="SUPFAM" id="SSF47384">
    <property type="entry name" value="Homodimeric domain of signal transducing histidine kinase"/>
    <property type="match status" value="1"/>
</dbReference>
<dbReference type="Pfam" id="PF00072">
    <property type="entry name" value="Response_reg"/>
    <property type="match status" value="2"/>
</dbReference>
<keyword evidence="4" id="KW-1003">Cell membrane</keyword>
<evidence type="ECO:0000256" key="6">
    <source>
        <dbReference type="ARBA" id="ARBA00022679"/>
    </source>
</evidence>
<feature type="modified residue" description="4-aspartylphosphate" evidence="17">
    <location>
        <position position="827"/>
    </location>
</feature>
<dbReference type="InterPro" id="IPR005467">
    <property type="entry name" value="His_kinase_dom"/>
</dbReference>
<dbReference type="Pfam" id="PF02518">
    <property type="entry name" value="HATPase_c"/>
    <property type="match status" value="1"/>
</dbReference>
<dbReference type="Proteomes" id="UP000779809">
    <property type="component" value="Unassembled WGS sequence"/>
</dbReference>
<evidence type="ECO:0000256" key="10">
    <source>
        <dbReference type="ARBA" id="ARBA00022840"/>
    </source>
</evidence>
<keyword evidence="10" id="KW-0067">ATP-binding</keyword>
<evidence type="ECO:0000256" key="18">
    <source>
        <dbReference type="SAM" id="MobiDB-lite"/>
    </source>
</evidence>
<gene>
    <name evidence="25" type="ORF">HYX28_02510</name>
</gene>
<dbReference type="InterPro" id="IPR036097">
    <property type="entry name" value="HisK_dim/P_sf"/>
</dbReference>
<dbReference type="SUPFAM" id="SSF47226">
    <property type="entry name" value="Histidine-containing phosphotransfer domain, HPT domain"/>
    <property type="match status" value="1"/>
</dbReference>
<feature type="region of interest" description="Disordered" evidence="18">
    <location>
        <begin position="903"/>
        <end position="934"/>
    </location>
</feature>
<keyword evidence="7 19" id="KW-0812">Transmembrane</keyword>
<evidence type="ECO:0000259" key="22">
    <source>
        <dbReference type="PROSITE" id="PS50112"/>
    </source>
</evidence>
<comment type="subcellular location">
    <subcellularLocation>
        <location evidence="2">Cell membrane</location>
        <topology evidence="2">Multi-pass membrane protein</topology>
    </subcellularLocation>
</comment>
<dbReference type="Gene3D" id="3.30.565.10">
    <property type="entry name" value="Histidine kinase-like ATPase, C-terminal domain"/>
    <property type="match status" value="1"/>
</dbReference>
<dbReference type="InterPro" id="IPR001610">
    <property type="entry name" value="PAC"/>
</dbReference>
<feature type="region of interest" description="Disordered" evidence="18">
    <location>
        <begin position="1043"/>
        <end position="1062"/>
    </location>
</feature>